<feature type="transmembrane region" description="Helical" evidence="6">
    <location>
        <begin position="84"/>
        <end position="104"/>
    </location>
</feature>
<evidence type="ECO:0000256" key="3">
    <source>
        <dbReference type="ARBA" id="ARBA00022692"/>
    </source>
</evidence>
<evidence type="ECO:0000256" key="2">
    <source>
        <dbReference type="ARBA" id="ARBA00022448"/>
    </source>
</evidence>
<keyword evidence="2" id="KW-0813">Transport</keyword>
<dbReference type="EMBL" id="FJOG01000003">
    <property type="protein sequence ID" value="CZR53479.1"/>
    <property type="molecule type" value="Genomic_DNA"/>
</dbReference>
<proteinExistence type="predicted"/>
<feature type="transmembrane region" description="Helical" evidence="6">
    <location>
        <begin position="308"/>
        <end position="329"/>
    </location>
</feature>
<dbReference type="GO" id="GO:0022857">
    <property type="term" value="F:transmembrane transporter activity"/>
    <property type="evidence" value="ECO:0007669"/>
    <property type="project" value="InterPro"/>
</dbReference>
<evidence type="ECO:0000313" key="7">
    <source>
        <dbReference type="EMBL" id="CZR53479.1"/>
    </source>
</evidence>
<feature type="transmembrane region" description="Helical" evidence="6">
    <location>
        <begin position="336"/>
        <end position="356"/>
    </location>
</feature>
<keyword evidence="3 6" id="KW-0812">Transmembrane</keyword>
<evidence type="ECO:0000313" key="8">
    <source>
        <dbReference type="Proteomes" id="UP000184330"/>
    </source>
</evidence>
<dbReference type="Gene3D" id="1.20.1250.20">
    <property type="entry name" value="MFS general substrate transporter like domains"/>
    <property type="match status" value="1"/>
</dbReference>
<evidence type="ECO:0000256" key="4">
    <source>
        <dbReference type="ARBA" id="ARBA00022989"/>
    </source>
</evidence>
<evidence type="ECO:0000256" key="6">
    <source>
        <dbReference type="SAM" id="Phobius"/>
    </source>
</evidence>
<organism evidence="7 8">
    <name type="scientific">Phialocephala subalpina</name>
    <dbReference type="NCBI Taxonomy" id="576137"/>
    <lineage>
        <taxon>Eukaryota</taxon>
        <taxon>Fungi</taxon>
        <taxon>Dikarya</taxon>
        <taxon>Ascomycota</taxon>
        <taxon>Pezizomycotina</taxon>
        <taxon>Leotiomycetes</taxon>
        <taxon>Helotiales</taxon>
        <taxon>Mollisiaceae</taxon>
        <taxon>Phialocephala</taxon>
        <taxon>Phialocephala fortinii species complex</taxon>
    </lineage>
</organism>
<feature type="transmembrane region" description="Helical" evidence="6">
    <location>
        <begin position="141"/>
        <end position="162"/>
    </location>
</feature>
<dbReference type="SUPFAM" id="SSF103473">
    <property type="entry name" value="MFS general substrate transporter"/>
    <property type="match status" value="1"/>
</dbReference>
<reference evidence="7 8" key="1">
    <citation type="submission" date="2016-03" db="EMBL/GenBank/DDBJ databases">
        <authorList>
            <person name="Ploux O."/>
        </authorList>
    </citation>
    <scope>NUCLEOTIDE SEQUENCE [LARGE SCALE GENOMIC DNA]</scope>
    <source>
        <strain evidence="7 8">UAMH 11012</strain>
    </source>
</reference>
<keyword evidence="8" id="KW-1185">Reference proteome</keyword>
<dbReference type="InterPro" id="IPR011701">
    <property type="entry name" value="MFS"/>
</dbReference>
<dbReference type="AlphaFoldDB" id="A0A1L7WL19"/>
<feature type="transmembrane region" description="Helical" evidence="6">
    <location>
        <begin position="433"/>
        <end position="452"/>
    </location>
</feature>
<evidence type="ECO:0000256" key="1">
    <source>
        <dbReference type="ARBA" id="ARBA00004141"/>
    </source>
</evidence>
<gene>
    <name evidence="7" type="ORF">PAC_03358</name>
</gene>
<keyword evidence="4 6" id="KW-1133">Transmembrane helix</keyword>
<feature type="transmembrane region" description="Helical" evidence="6">
    <location>
        <begin position="171"/>
        <end position="192"/>
    </location>
</feature>
<accession>A0A1L7WL19</accession>
<dbReference type="Proteomes" id="UP000184330">
    <property type="component" value="Unassembled WGS sequence"/>
</dbReference>
<sequence>MSISAEESVEDPVVFKVPETDIEKLSSKDQHSVGDDVARDYYLEVQDEEDRPTPYAYLDKQAIQYAVLYDLRADLKMVGNQYSWANSIFFFGYLVWQYPSLLLLQKFPIGKYFSSQVFGWGAVSFLMAACSNFEDITTLRFLLGAFEAVQMPTLILITGMYYKRSEQPFRLLLWYSMNALAIILGGLFSYGVGHVSGEVPLWKFPFIICGALSTVWSIVLWFFLPSNPATSWFLTHAEKTVVFKRVQENQTGVENKTFKKEQAIEALTDPKVWLNALGAGAGNVLVGVSAFASLLIKGFGFTTLQTTLLQMPTGLLEIIGLIIFTTAATRIPSSRLTLALFASLIALAGSIILYSVKLSHSNRWTLMTGFWLMTGIIPCSFILNLGTVSANIGGHTKKLTSQAIFFVLYSTGSIVGPQLYTTSPYKEGLRSNVVALAITVFIASLNIAYMAWENKKRRAYLEANKGHLKESDFAFRDLTDKQNPFCFNQL</sequence>
<name>A0A1L7WL19_9HELO</name>
<dbReference type="OrthoDB" id="6730379at2759"/>
<dbReference type="Pfam" id="PF07690">
    <property type="entry name" value="MFS_1"/>
    <property type="match status" value="1"/>
</dbReference>
<feature type="transmembrane region" description="Helical" evidence="6">
    <location>
        <begin position="403"/>
        <end position="421"/>
    </location>
</feature>
<dbReference type="PANTHER" id="PTHR43791:SF70">
    <property type="entry name" value="MAJOR FACILITATOR SUPERFAMILY (MFS) PROFILE DOMAIN-CONTAINING PROTEIN"/>
    <property type="match status" value="1"/>
</dbReference>
<feature type="transmembrane region" description="Helical" evidence="6">
    <location>
        <begin position="272"/>
        <end position="296"/>
    </location>
</feature>
<feature type="transmembrane region" description="Helical" evidence="6">
    <location>
        <begin position="204"/>
        <end position="224"/>
    </location>
</feature>
<dbReference type="PANTHER" id="PTHR43791">
    <property type="entry name" value="PERMEASE-RELATED"/>
    <property type="match status" value="1"/>
</dbReference>
<feature type="transmembrane region" description="Helical" evidence="6">
    <location>
        <begin position="368"/>
        <end position="391"/>
    </location>
</feature>
<dbReference type="InterPro" id="IPR036259">
    <property type="entry name" value="MFS_trans_sf"/>
</dbReference>
<protein>
    <submittedName>
        <fullName evidence="7">Related to permease of the major facilitator superfamily</fullName>
    </submittedName>
</protein>
<keyword evidence="5 6" id="KW-0472">Membrane</keyword>
<dbReference type="GO" id="GO:0016020">
    <property type="term" value="C:membrane"/>
    <property type="evidence" value="ECO:0007669"/>
    <property type="project" value="UniProtKB-SubCell"/>
</dbReference>
<evidence type="ECO:0000256" key="5">
    <source>
        <dbReference type="ARBA" id="ARBA00023136"/>
    </source>
</evidence>
<comment type="subcellular location">
    <subcellularLocation>
        <location evidence="1">Membrane</location>
        <topology evidence="1">Multi-pass membrane protein</topology>
    </subcellularLocation>
</comment>